<feature type="modified residue" description="4-aspartylphosphate" evidence="2">
    <location>
        <position position="339"/>
    </location>
</feature>
<feature type="repeat" description="TPR" evidence="3">
    <location>
        <begin position="498"/>
        <end position="531"/>
    </location>
</feature>
<feature type="repeat" description="TPR" evidence="3">
    <location>
        <begin position="430"/>
        <end position="463"/>
    </location>
</feature>
<feature type="region of interest" description="Disordered" evidence="4">
    <location>
        <begin position="200"/>
        <end position="221"/>
    </location>
</feature>
<dbReference type="Gene3D" id="1.25.40.10">
    <property type="entry name" value="Tetratricopeptide repeat domain"/>
    <property type="match status" value="1"/>
</dbReference>
<dbReference type="SMART" id="SM00028">
    <property type="entry name" value="TPR"/>
    <property type="match status" value="3"/>
</dbReference>
<evidence type="ECO:0000256" key="1">
    <source>
        <dbReference type="ARBA" id="ARBA00022553"/>
    </source>
</evidence>
<feature type="domain" description="Response regulatory" evidence="5">
    <location>
        <begin position="290"/>
        <end position="408"/>
    </location>
</feature>
<gene>
    <name evidence="6" type="ORF">LVJ94_13285</name>
</gene>
<dbReference type="SMART" id="SM00448">
    <property type="entry name" value="REC"/>
    <property type="match status" value="1"/>
</dbReference>
<dbReference type="Pfam" id="PF05157">
    <property type="entry name" value="MshEN"/>
    <property type="match status" value="1"/>
</dbReference>
<keyword evidence="1 2" id="KW-0597">Phosphoprotein</keyword>
<proteinExistence type="predicted"/>
<dbReference type="PANTHER" id="PTHR44591">
    <property type="entry name" value="STRESS RESPONSE REGULATOR PROTEIN 1"/>
    <property type="match status" value="1"/>
</dbReference>
<organism evidence="6 7">
    <name type="scientific">Pendulispora rubella</name>
    <dbReference type="NCBI Taxonomy" id="2741070"/>
    <lineage>
        <taxon>Bacteria</taxon>
        <taxon>Pseudomonadati</taxon>
        <taxon>Myxococcota</taxon>
        <taxon>Myxococcia</taxon>
        <taxon>Myxococcales</taxon>
        <taxon>Sorangiineae</taxon>
        <taxon>Pendulisporaceae</taxon>
        <taxon>Pendulispora</taxon>
    </lineage>
</organism>
<name>A0ABZ2LF82_9BACT</name>
<keyword evidence="3" id="KW-0802">TPR repeat</keyword>
<evidence type="ECO:0000256" key="2">
    <source>
        <dbReference type="PROSITE-ProRule" id="PRU00169"/>
    </source>
</evidence>
<evidence type="ECO:0000259" key="5">
    <source>
        <dbReference type="PROSITE" id="PS50110"/>
    </source>
</evidence>
<dbReference type="SUPFAM" id="SSF48452">
    <property type="entry name" value="TPR-like"/>
    <property type="match status" value="1"/>
</dbReference>
<evidence type="ECO:0000313" key="6">
    <source>
        <dbReference type="EMBL" id="WXB08204.1"/>
    </source>
</evidence>
<dbReference type="Gene3D" id="3.30.300.160">
    <property type="entry name" value="Type II secretion system, protein E, N-terminal domain"/>
    <property type="match status" value="1"/>
</dbReference>
<protein>
    <submittedName>
        <fullName evidence="6">Response regulator</fullName>
    </submittedName>
</protein>
<dbReference type="PANTHER" id="PTHR44591:SF3">
    <property type="entry name" value="RESPONSE REGULATORY DOMAIN-CONTAINING PROTEIN"/>
    <property type="match status" value="1"/>
</dbReference>
<dbReference type="PROSITE" id="PS50110">
    <property type="entry name" value="RESPONSE_REGULATORY"/>
    <property type="match status" value="1"/>
</dbReference>
<dbReference type="InterPro" id="IPR001789">
    <property type="entry name" value="Sig_transdc_resp-reg_receiver"/>
</dbReference>
<dbReference type="InterPro" id="IPR011990">
    <property type="entry name" value="TPR-like_helical_dom_sf"/>
</dbReference>
<dbReference type="EMBL" id="CP089983">
    <property type="protein sequence ID" value="WXB08204.1"/>
    <property type="molecule type" value="Genomic_DNA"/>
</dbReference>
<dbReference type="SUPFAM" id="SSF160246">
    <property type="entry name" value="EspE N-terminal domain-like"/>
    <property type="match status" value="1"/>
</dbReference>
<feature type="repeat" description="TPR" evidence="3">
    <location>
        <begin position="464"/>
        <end position="497"/>
    </location>
</feature>
<dbReference type="InterPro" id="IPR037257">
    <property type="entry name" value="T2SS_E_N_sf"/>
</dbReference>
<evidence type="ECO:0000313" key="7">
    <source>
        <dbReference type="Proteomes" id="UP001374803"/>
    </source>
</evidence>
<dbReference type="InterPro" id="IPR019734">
    <property type="entry name" value="TPR_rpt"/>
</dbReference>
<accession>A0ABZ2LF82</accession>
<dbReference type="SUPFAM" id="SSF52172">
    <property type="entry name" value="CheY-like"/>
    <property type="match status" value="1"/>
</dbReference>
<dbReference type="Pfam" id="PF00072">
    <property type="entry name" value="Response_reg"/>
    <property type="match status" value="1"/>
</dbReference>
<keyword evidence="7" id="KW-1185">Reference proteome</keyword>
<sequence length="545" mass="60225">MANEEKKPLGSILVARKLISSDVLSQSLREQRQAGTHRIPLASFLVERGIVREEDALRALSEQFGVPGIELRQLAILLEHIAVIPQAHAETQLILPVLLRGERLFVATANPSDKRAIDELEFVTGKKVYAYVALAQPLRRTIAAAYTAKEAGETYYLGPRVPRETLVRLGIAPAIPVPPAPPPPLPSRARTTAPRGIALPRTMREGSGSGVGGPPPSTEPDVVAADEAPPVVVDDAMQRVSSNAQLSTMEFGLMSPEVSRVDEAPPPAGILPMSPEDAAGPPTVARPGKTILVVDDEEEIRRMLRRVLQERGYRVIEADRGLLALRMVKEQVPDLIVLDAMLPELHGFDIARRIRGSEKYGTIPIVMVSAVYRGWRIAQDLKDNYGIAAYIEKPFRIQEVVDAVAHALTERDTRRSEHPERDVDVMSADAEKLLEQGVTAYRAGHVDEAIGFLRRGIEIDPLAYRLHFHLALLYGKKGAIYEGIHELERAIELHPRNFAALKNLAVLYEKAGFRHKAVEVWERCIQVAPDSETRAQVKERLMTLL</sequence>
<evidence type="ECO:0000256" key="4">
    <source>
        <dbReference type="SAM" id="MobiDB-lite"/>
    </source>
</evidence>
<dbReference type="InterPro" id="IPR007831">
    <property type="entry name" value="T2SS_GspE_N"/>
</dbReference>
<reference evidence="6" key="1">
    <citation type="submission" date="2021-12" db="EMBL/GenBank/DDBJ databases">
        <title>Discovery of the Pendulisporaceae a myxobacterial family with distinct sporulation behavior and unique specialized metabolism.</title>
        <authorList>
            <person name="Garcia R."/>
            <person name="Popoff A."/>
            <person name="Bader C.D."/>
            <person name="Loehr J."/>
            <person name="Walesch S."/>
            <person name="Walt C."/>
            <person name="Boldt J."/>
            <person name="Bunk B."/>
            <person name="Haeckl F.J.F.P.J."/>
            <person name="Gunesch A.P."/>
            <person name="Birkelbach J."/>
            <person name="Nuebel U."/>
            <person name="Pietschmann T."/>
            <person name="Bach T."/>
            <person name="Mueller R."/>
        </authorList>
    </citation>
    <scope>NUCLEOTIDE SEQUENCE</scope>
    <source>
        <strain evidence="6">MSr11367</strain>
    </source>
</reference>
<evidence type="ECO:0000256" key="3">
    <source>
        <dbReference type="PROSITE-ProRule" id="PRU00339"/>
    </source>
</evidence>
<dbReference type="InterPro" id="IPR050595">
    <property type="entry name" value="Bact_response_regulator"/>
</dbReference>
<dbReference type="PROSITE" id="PS50005">
    <property type="entry name" value="TPR"/>
    <property type="match status" value="3"/>
</dbReference>
<dbReference type="Gene3D" id="3.40.50.2300">
    <property type="match status" value="1"/>
</dbReference>
<dbReference type="InterPro" id="IPR011006">
    <property type="entry name" value="CheY-like_superfamily"/>
</dbReference>
<dbReference type="RefSeq" id="WP_394837879.1">
    <property type="nucleotide sequence ID" value="NZ_CP089929.1"/>
</dbReference>
<dbReference type="Proteomes" id="UP001374803">
    <property type="component" value="Chromosome"/>
</dbReference>